<evidence type="ECO:0000256" key="3">
    <source>
        <dbReference type="SAM" id="MobiDB-lite"/>
    </source>
</evidence>
<accession>A0ABT8AND7</accession>
<evidence type="ECO:0000256" key="2">
    <source>
        <dbReference type="ARBA" id="ARBA00023002"/>
    </source>
</evidence>
<feature type="region of interest" description="Disordered" evidence="3">
    <location>
        <begin position="92"/>
        <end position="118"/>
    </location>
</feature>
<name>A0ABT8AND7_9HYPH</name>
<dbReference type="PANTHER" id="PTHR11835:SF34">
    <property type="entry name" value="ISOCITRATE DEHYDROGENASE [NAD] SUBUNIT ALPHA, MITOCHONDRIAL"/>
    <property type="match status" value="1"/>
</dbReference>
<protein>
    <submittedName>
        <fullName evidence="5">Isocitrate/isopropylmalate family dehydrogenase</fullName>
    </submittedName>
</protein>
<evidence type="ECO:0000313" key="6">
    <source>
        <dbReference type="Proteomes" id="UP001244297"/>
    </source>
</evidence>
<proteinExistence type="inferred from homology"/>
<dbReference type="Gene3D" id="3.40.718.10">
    <property type="entry name" value="Isopropylmalate Dehydrogenase"/>
    <property type="match status" value="1"/>
</dbReference>
<organism evidence="5 6">
    <name type="scientific">Methylobacterium longum</name>
    <dbReference type="NCBI Taxonomy" id="767694"/>
    <lineage>
        <taxon>Bacteria</taxon>
        <taxon>Pseudomonadati</taxon>
        <taxon>Pseudomonadota</taxon>
        <taxon>Alphaproteobacteria</taxon>
        <taxon>Hyphomicrobiales</taxon>
        <taxon>Methylobacteriaceae</taxon>
        <taxon>Methylobacterium</taxon>
    </lineage>
</organism>
<keyword evidence="2" id="KW-0560">Oxidoreductase</keyword>
<dbReference type="SUPFAM" id="SSF53659">
    <property type="entry name" value="Isocitrate/Isopropylmalate dehydrogenase-like"/>
    <property type="match status" value="1"/>
</dbReference>
<evidence type="ECO:0000313" key="5">
    <source>
        <dbReference type="EMBL" id="MDN3571290.1"/>
    </source>
</evidence>
<dbReference type="PANTHER" id="PTHR11835">
    <property type="entry name" value="DECARBOXYLATING DEHYDROGENASES-ISOCITRATE, ISOPROPYLMALATE, TARTRATE"/>
    <property type="match status" value="1"/>
</dbReference>
<evidence type="ECO:0000256" key="1">
    <source>
        <dbReference type="ARBA" id="ARBA00007769"/>
    </source>
</evidence>
<comment type="similarity">
    <text evidence="1">Belongs to the isocitrate and isopropylmalate dehydrogenases family.</text>
</comment>
<dbReference type="Proteomes" id="UP001244297">
    <property type="component" value="Unassembled WGS sequence"/>
</dbReference>
<dbReference type="EMBL" id="JAUFPT010000032">
    <property type="protein sequence ID" value="MDN3571290.1"/>
    <property type="molecule type" value="Genomic_DNA"/>
</dbReference>
<keyword evidence="6" id="KW-1185">Reference proteome</keyword>
<reference evidence="6" key="1">
    <citation type="journal article" date="2019" name="Int. J. Syst. Evol. Microbiol.">
        <title>The Global Catalogue of Microorganisms (GCM) 10K type strain sequencing project: providing services to taxonomists for standard genome sequencing and annotation.</title>
        <authorList>
            <consortium name="The Broad Institute Genomics Platform"/>
            <consortium name="The Broad Institute Genome Sequencing Center for Infectious Disease"/>
            <person name="Wu L."/>
            <person name="Ma J."/>
        </authorList>
    </citation>
    <scope>NUCLEOTIDE SEQUENCE [LARGE SCALE GENOMIC DNA]</scope>
    <source>
        <strain evidence="6">CECT 7806</strain>
    </source>
</reference>
<dbReference type="Pfam" id="PF00180">
    <property type="entry name" value="Iso_dh"/>
    <property type="match status" value="1"/>
</dbReference>
<gene>
    <name evidence="5" type="ORF">QWZ18_11730</name>
</gene>
<dbReference type="InterPro" id="IPR024084">
    <property type="entry name" value="IsoPropMal-DH-like_dom"/>
</dbReference>
<dbReference type="RefSeq" id="WP_283206414.1">
    <property type="nucleotide sequence ID" value="NZ_BPQS01000001.1"/>
</dbReference>
<sequence>MGIPIRATIPWRRAIALYGGFGMVPSGNIGDTHSMFQTSPGSASTLAGRSIANPIATILSASMMLSWLGTKQGDTAALTAAGLIDRAVKAMTGSRTLTDHPGGTQPGRPEGAMPSLTL</sequence>
<feature type="domain" description="Isopropylmalate dehydrogenase-like" evidence="4">
    <location>
        <begin position="16"/>
        <end position="96"/>
    </location>
</feature>
<comment type="caution">
    <text evidence="5">The sequence shown here is derived from an EMBL/GenBank/DDBJ whole genome shotgun (WGS) entry which is preliminary data.</text>
</comment>
<evidence type="ECO:0000259" key="4">
    <source>
        <dbReference type="Pfam" id="PF00180"/>
    </source>
</evidence>